<feature type="transmembrane region" description="Helical" evidence="6">
    <location>
        <begin position="202"/>
        <end position="219"/>
    </location>
</feature>
<comment type="subcellular location">
    <subcellularLocation>
        <location evidence="1">Membrane</location>
        <topology evidence="1">Multi-pass membrane protein</topology>
    </subcellularLocation>
</comment>
<evidence type="ECO:0000256" key="1">
    <source>
        <dbReference type="ARBA" id="ARBA00004141"/>
    </source>
</evidence>
<dbReference type="Proteomes" id="UP000282106">
    <property type="component" value="Unassembled WGS sequence"/>
</dbReference>
<keyword evidence="9" id="KW-1185">Reference proteome</keyword>
<gene>
    <name evidence="8" type="ORF">ED208_05900</name>
</gene>
<evidence type="ECO:0000256" key="6">
    <source>
        <dbReference type="SAM" id="Phobius"/>
    </source>
</evidence>
<organism evidence="8 9">
    <name type="scientific">Stagnimonas aquatica</name>
    <dbReference type="NCBI Taxonomy" id="2689987"/>
    <lineage>
        <taxon>Bacteria</taxon>
        <taxon>Pseudomonadati</taxon>
        <taxon>Pseudomonadota</taxon>
        <taxon>Gammaproteobacteria</taxon>
        <taxon>Nevskiales</taxon>
        <taxon>Nevskiaceae</taxon>
        <taxon>Stagnimonas</taxon>
    </lineage>
</organism>
<feature type="domain" description="O-antigen ligase-related" evidence="7">
    <location>
        <begin position="329"/>
        <end position="471"/>
    </location>
</feature>
<protein>
    <submittedName>
        <fullName evidence="8">O-antigen ligase domain-containing protein</fullName>
    </submittedName>
</protein>
<feature type="compositionally biased region" description="Basic and acidic residues" evidence="5">
    <location>
        <begin position="547"/>
        <end position="557"/>
    </location>
</feature>
<dbReference type="AlphaFoldDB" id="A0A3N0VGJ6"/>
<dbReference type="InParanoid" id="A0A3N0VGJ6"/>
<evidence type="ECO:0000256" key="2">
    <source>
        <dbReference type="ARBA" id="ARBA00022692"/>
    </source>
</evidence>
<dbReference type="InterPro" id="IPR051533">
    <property type="entry name" value="WaaL-like"/>
</dbReference>
<comment type="caution">
    <text evidence="8">The sequence shown here is derived from an EMBL/GenBank/DDBJ whole genome shotgun (WGS) entry which is preliminary data.</text>
</comment>
<reference evidence="8 9" key="1">
    <citation type="submission" date="2018-10" db="EMBL/GenBank/DDBJ databases">
        <authorList>
            <person name="Chen W.-M."/>
        </authorList>
    </citation>
    <scope>NUCLEOTIDE SEQUENCE [LARGE SCALE GENOMIC DNA]</scope>
    <source>
        <strain evidence="8 9">THS-13</strain>
    </source>
</reference>
<feature type="transmembrane region" description="Helical" evidence="6">
    <location>
        <begin position="279"/>
        <end position="297"/>
    </location>
</feature>
<name>A0A3N0VGJ6_9GAMM</name>
<feature type="transmembrane region" description="Helical" evidence="6">
    <location>
        <begin position="142"/>
        <end position="163"/>
    </location>
</feature>
<sequence length="567" mass="61650">MALSQPALHHLQPGRALPSAGFGGAFASSPRLLCRVRLRAGAAQMVQHHRRRTRPLRQQPQARPRADPLVRAHAGAAAMTAPVQSSLRDRLAYGVLLLVVLALPWPWGSVGEAAQGVLLALTGLGLLLSLSSAEGARWPVGLGFRIAVGAWLLWLLWLCLSLLPLPLSWLQQLSPAAVAVHDGVRLLGLTPSYTLSTEPGATWHYLIATLGLFGLYLLAARTVSDNPRRKGLLAAMALTAGVQAFYGLGMTLTDTEIGYLVRKTFGRGSATGTFVNRNHFAHLLALGAVAALGLLLAQRASEELREGWRGTFLRVSAWIMSPAAVWRVLLLVMLAAVVLSQSRMGNVALMVALVFAVLLWVLLHNRRRFVPALLLLASFAIADIWILDNYYGLEKVVERIDDTELETEQRTLAWQDLQPLIGQYLRTGSGGGSFQSLFMGVQSPQLYGLYDHAHNEYAEFLIEHGLFGLVWLLAMGVLHFRHAVWLLIGRRSGGARALGIAAAAALVAVALHSLTDFILHIPALRGWLAVLMGALMAAGLRHRRDTRKPERMRHNADTDLSPTAPVA</sequence>
<evidence type="ECO:0000259" key="7">
    <source>
        <dbReference type="Pfam" id="PF04932"/>
    </source>
</evidence>
<feature type="transmembrane region" description="Helical" evidence="6">
    <location>
        <begin position="369"/>
        <end position="387"/>
    </location>
</feature>
<dbReference type="PANTHER" id="PTHR37422:SF23">
    <property type="entry name" value="TEICHURONIC ACID BIOSYNTHESIS PROTEIN TUAE"/>
    <property type="match status" value="1"/>
</dbReference>
<dbReference type="EMBL" id="RJVO01000002">
    <property type="protein sequence ID" value="ROH91903.1"/>
    <property type="molecule type" value="Genomic_DNA"/>
</dbReference>
<feature type="transmembrane region" description="Helical" evidence="6">
    <location>
        <begin position="113"/>
        <end position="130"/>
    </location>
</feature>
<feature type="transmembrane region" description="Helical" evidence="6">
    <location>
        <begin position="344"/>
        <end position="362"/>
    </location>
</feature>
<evidence type="ECO:0000313" key="9">
    <source>
        <dbReference type="Proteomes" id="UP000282106"/>
    </source>
</evidence>
<keyword evidence="3 6" id="KW-1133">Transmembrane helix</keyword>
<proteinExistence type="predicted"/>
<evidence type="ECO:0000256" key="5">
    <source>
        <dbReference type="SAM" id="MobiDB-lite"/>
    </source>
</evidence>
<feature type="transmembrane region" description="Helical" evidence="6">
    <location>
        <begin position="317"/>
        <end position="338"/>
    </location>
</feature>
<feature type="transmembrane region" description="Helical" evidence="6">
    <location>
        <begin position="495"/>
        <end position="514"/>
    </location>
</feature>
<feature type="transmembrane region" description="Helical" evidence="6">
    <location>
        <begin position="526"/>
        <end position="543"/>
    </location>
</feature>
<accession>A0A3N0VGJ6</accession>
<keyword evidence="4 6" id="KW-0472">Membrane</keyword>
<dbReference type="GO" id="GO:0016874">
    <property type="term" value="F:ligase activity"/>
    <property type="evidence" value="ECO:0007669"/>
    <property type="project" value="UniProtKB-KW"/>
</dbReference>
<dbReference type="Pfam" id="PF04932">
    <property type="entry name" value="Wzy_C"/>
    <property type="match status" value="1"/>
</dbReference>
<dbReference type="PANTHER" id="PTHR37422">
    <property type="entry name" value="TEICHURONIC ACID BIOSYNTHESIS PROTEIN TUAE"/>
    <property type="match status" value="1"/>
</dbReference>
<dbReference type="GO" id="GO:0016020">
    <property type="term" value="C:membrane"/>
    <property type="evidence" value="ECO:0007669"/>
    <property type="project" value="UniProtKB-SubCell"/>
</dbReference>
<keyword evidence="8" id="KW-0436">Ligase</keyword>
<keyword evidence="2 6" id="KW-0812">Transmembrane</keyword>
<evidence type="ECO:0000256" key="4">
    <source>
        <dbReference type="ARBA" id="ARBA00023136"/>
    </source>
</evidence>
<feature type="transmembrane region" description="Helical" evidence="6">
    <location>
        <begin position="466"/>
        <end position="488"/>
    </location>
</feature>
<feature type="region of interest" description="Disordered" evidence="5">
    <location>
        <begin position="545"/>
        <end position="567"/>
    </location>
</feature>
<feature type="transmembrane region" description="Helical" evidence="6">
    <location>
        <begin position="91"/>
        <end position="107"/>
    </location>
</feature>
<evidence type="ECO:0000256" key="3">
    <source>
        <dbReference type="ARBA" id="ARBA00022989"/>
    </source>
</evidence>
<feature type="transmembrane region" description="Helical" evidence="6">
    <location>
        <begin position="231"/>
        <end position="252"/>
    </location>
</feature>
<dbReference type="InterPro" id="IPR007016">
    <property type="entry name" value="O-antigen_ligase-rel_domated"/>
</dbReference>
<evidence type="ECO:0000313" key="8">
    <source>
        <dbReference type="EMBL" id="ROH91903.1"/>
    </source>
</evidence>